<accession>A0ABD4XWU2</accession>
<dbReference type="PROSITE" id="PS52050">
    <property type="entry name" value="WYL"/>
    <property type="match status" value="1"/>
</dbReference>
<reference evidence="3" key="1">
    <citation type="submission" date="2022-09" db="EMBL/GenBank/DDBJ databases">
        <title>Intensive care unit water sources are persistently colonized with multi-drug resistant bacteria and are the site of extensive horizontal gene transfer of antibiotic resistance genes.</title>
        <authorList>
            <person name="Diorio-Toth L."/>
        </authorList>
    </citation>
    <scope>NUCLEOTIDE SEQUENCE</scope>
    <source>
        <strain evidence="3">GD03864</strain>
    </source>
</reference>
<dbReference type="InterPro" id="IPR057727">
    <property type="entry name" value="WCX_dom"/>
</dbReference>
<dbReference type="PANTHER" id="PTHR34580">
    <property type="match status" value="1"/>
</dbReference>
<sequence>MDQLFRQDLILGILPGKENALGSTAIRERVARQGLNVDLRTIQRDLSDLKEKYPHVHSRKDGRSTLWWAEKSLSRLSMLPTDAMNLTMIMDHATRFGMAAQVERLAPLRDYAVSLLKGNRPSQDVSNKITSNTRFITLQPSVVKQEVLDVIQQALLDGMSIEALYQKRGADEPKLLQLKPLGLSYQDSNIYLSCVFKGLPQGSIAALPLHRFRTARTMFEDIAAPEDYDINSVPAMRSLVGLRTDHPVQIRLRVSHTLSERLQENPLTEDQTLEPETTDWWLMSGSIHLSQGLDLWLLSQGEHLEVLEPTALRAQIAASAKRIAALYAGE</sequence>
<feature type="domain" description="WYL" evidence="1">
    <location>
        <begin position="146"/>
        <end position="215"/>
    </location>
</feature>
<organism evidence="3 4">
    <name type="scientific">Stutzerimonas stutzeri</name>
    <name type="common">Pseudomonas stutzeri</name>
    <dbReference type="NCBI Taxonomy" id="316"/>
    <lineage>
        <taxon>Bacteria</taxon>
        <taxon>Pseudomonadati</taxon>
        <taxon>Pseudomonadota</taxon>
        <taxon>Gammaproteobacteria</taxon>
        <taxon>Pseudomonadales</taxon>
        <taxon>Pseudomonadaceae</taxon>
        <taxon>Stutzerimonas</taxon>
    </lineage>
</organism>
<dbReference type="RefSeq" id="WP_279649082.1">
    <property type="nucleotide sequence ID" value="NZ_JAOCDG010000004.1"/>
</dbReference>
<dbReference type="InterPro" id="IPR051534">
    <property type="entry name" value="CBASS_pafABC_assoc_protein"/>
</dbReference>
<dbReference type="AlphaFoldDB" id="A0ABD4XWU2"/>
<dbReference type="InterPro" id="IPR026881">
    <property type="entry name" value="WYL_dom"/>
</dbReference>
<name>A0ABD4XWU2_STUST</name>
<evidence type="ECO:0000313" key="4">
    <source>
        <dbReference type="Proteomes" id="UP001161139"/>
    </source>
</evidence>
<evidence type="ECO:0000259" key="2">
    <source>
        <dbReference type="Pfam" id="PF25583"/>
    </source>
</evidence>
<feature type="domain" description="WCX" evidence="2">
    <location>
        <begin position="247"/>
        <end position="324"/>
    </location>
</feature>
<evidence type="ECO:0000313" key="3">
    <source>
        <dbReference type="EMBL" id="MDH0687219.1"/>
    </source>
</evidence>
<dbReference type="Pfam" id="PF25583">
    <property type="entry name" value="WCX"/>
    <property type="match status" value="1"/>
</dbReference>
<dbReference type="EMBL" id="JAOCDG010000004">
    <property type="protein sequence ID" value="MDH0687219.1"/>
    <property type="molecule type" value="Genomic_DNA"/>
</dbReference>
<dbReference type="Proteomes" id="UP001161139">
    <property type="component" value="Unassembled WGS sequence"/>
</dbReference>
<gene>
    <name evidence="3" type="ORF">N5D09_03845</name>
</gene>
<protein>
    <submittedName>
        <fullName evidence="3">WYL domain-containing protein</fullName>
    </submittedName>
</protein>
<comment type="caution">
    <text evidence="3">The sequence shown here is derived from an EMBL/GenBank/DDBJ whole genome shotgun (WGS) entry which is preliminary data.</text>
</comment>
<proteinExistence type="predicted"/>
<dbReference type="Pfam" id="PF13280">
    <property type="entry name" value="WYL"/>
    <property type="match status" value="1"/>
</dbReference>
<dbReference type="PANTHER" id="PTHR34580:SF1">
    <property type="entry name" value="PROTEIN PAFC"/>
    <property type="match status" value="1"/>
</dbReference>
<evidence type="ECO:0000259" key="1">
    <source>
        <dbReference type="Pfam" id="PF13280"/>
    </source>
</evidence>